<evidence type="ECO:0000313" key="2">
    <source>
        <dbReference type="EMBL" id="MBL6761851.1"/>
    </source>
</evidence>
<evidence type="ECO:0008006" key="4">
    <source>
        <dbReference type="Google" id="ProtNLM"/>
    </source>
</evidence>
<comment type="caution">
    <text evidence="2">The sequence shown here is derived from an EMBL/GenBank/DDBJ whole genome shotgun (WGS) entry which is preliminary data.</text>
</comment>
<gene>
    <name evidence="2" type="ORF">ISQ19_04055</name>
</gene>
<sequence>MQNFIKLKLVVVALAVSMAMSMTISISGARAEVMEIWSHSLEGGDYARNVKQYERLRPIVENLGAYVEYYLEDIDGQPVSHFVVKFDDMRSWGAYRDRLSMHPSFLKWNNRYRSKANQLQVGSSLMSNIYEPSAKADLYRGADTFYITQWKAMPGKSAQMRAAMIEGAKIAENNGIFAQAYANGYNDTFMAVWVFDSYTGASTQLEFIQNSKEFQSFFKRTGDQKIGQFVDQAWMVKTLPYEGE</sequence>
<protein>
    <recommendedName>
        <fullName evidence="4">NIPSNAP family containing protein</fullName>
    </recommendedName>
</protein>
<organism evidence="2 3">
    <name type="scientific">PS1 clade bacterium</name>
    <dbReference type="NCBI Taxonomy" id="2175152"/>
    <lineage>
        <taxon>Bacteria</taxon>
        <taxon>Pseudomonadati</taxon>
        <taxon>Pseudomonadota</taxon>
        <taxon>Alphaproteobacteria</taxon>
        <taxon>PS1 clade</taxon>
    </lineage>
</organism>
<dbReference type="AlphaFoldDB" id="A0A937HFI7"/>
<evidence type="ECO:0000256" key="1">
    <source>
        <dbReference type="SAM" id="SignalP"/>
    </source>
</evidence>
<feature type="chain" id="PRO_5036906692" description="NIPSNAP family containing protein" evidence="1">
    <location>
        <begin position="32"/>
        <end position="244"/>
    </location>
</feature>
<dbReference type="Proteomes" id="UP000785783">
    <property type="component" value="Unassembled WGS sequence"/>
</dbReference>
<name>A0A937HFI7_9PROT</name>
<proteinExistence type="predicted"/>
<reference evidence="2" key="1">
    <citation type="submission" date="2020-10" db="EMBL/GenBank/DDBJ databases">
        <title>Microbiome of the Black Sea water column analyzed by genome centric metagenomics.</title>
        <authorList>
            <person name="Cabello-Yeves P.J."/>
            <person name="Callieri C."/>
            <person name="Picazo A."/>
            <person name="Mehrshad M."/>
            <person name="Haro-Moreno J.M."/>
            <person name="Roda-Garcia J."/>
            <person name="Dzembekova N."/>
            <person name="Slabakova V."/>
            <person name="Slabakova N."/>
            <person name="Moncheva S."/>
            <person name="Rodriguez-Valera F."/>
        </authorList>
    </citation>
    <scope>NUCLEOTIDE SEQUENCE</scope>
    <source>
        <strain evidence="2">BS307-5m-G5</strain>
    </source>
</reference>
<evidence type="ECO:0000313" key="3">
    <source>
        <dbReference type="Proteomes" id="UP000785783"/>
    </source>
</evidence>
<keyword evidence="1" id="KW-0732">Signal</keyword>
<dbReference type="EMBL" id="JADHOK010000042">
    <property type="protein sequence ID" value="MBL6761851.1"/>
    <property type="molecule type" value="Genomic_DNA"/>
</dbReference>
<accession>A0A937HFI7</accession>
<feature type="signal peptide" evidence="1">
    <location>
        <begin position="1"/>
        <end position="31"/>
    </location>
</feature>